<name>A0ABQ8TNV6_PERAM</name>
<dbReference type="PANTHER" id="PTHR46060:SF1">
    <property type="entry name" value="MARINER MOS1 TRANSPOSASE-LIKE PROTEIN"/>
    <property type="match status" value="1"/>
</dbReference>
<dbReference type="InterPro" id="IPR036397">
    <property type="entry name" value="RNaseH_sf"/>
</dbReference>
<protein>
    <recommendedName>
        <fullName evidence="1">Tc1-like transposase DDE domain-containing protein</fullName>
    </recommendedName>
</protein>
<evidence type="ECO:0000313" key="3">
    <source>
        <dbReference type="Proteomes" id="UP001148838"/>
    </source>
</evidence>
<organism evidence="2 3">
    <name type="scientific">Periplaneta americana</name>
    <name type="common">American cockroach</name>
    <name type="synonym">Blatta americana</name>
    <dbReference type="NCBI Taxonomy" id="6978"/>
    <lineage>
        <taxon>Eukaryota</taxon>
        <taxon>Metazoa</taxon>
        <taxon>Ecdysozoa</taxon>
        <taxon>Arthropoda</taxon>
        <taxon>Hexapoda</taxon>
        <taxon>Insecta</taxon>
        <taxon>Pterygota</taxon>
        <taxon>Neoptera</taxon>
        <taxon>Polyneoptera</taxon>
        <taxon>Dictyoptera</taxon>
        <taxon>Blattodea</taxon>
        <taxon>Blattoidea</taxon>
        <taxon>Blattidae</taxon>
        <taxon>Blattinae</taxon>
        <taxon>Periplaneta</taxon>
    </lineage>
</organism>
<dbReference type="InterPro" id="IPR038717">
    <property type="entry name" value="Tc1-like_DDE_dom"/>
</dbReference>
<proteinExistence type="predicted"/>
<dbReference type="InterPro" id="IPR052709">
    <property type="entry name" value="Transposase-MT_Hybrid"/>
</dbReference>
<dbReference type="Pfam" id="PF13358">
    <property type="entry name" value="DDE_3"/>
    <property type="match status" value="1"/>
</dbReference>
<dbReference type="PANTHER" id="PTHR46060">
    <property type="entry name" value="MARINER MOS1 TRANSPOSASE-LIKE PROTEIN"/>
    <property type="match status" value="1"/>
</dbReference>
<dbReference type="EMBL" id="JAJSOF020000005">
    <property type="protein sequence ID" value="KAJ4448376.1"/>
    <property type="molecule type" value="Genomic_DNA"/>
</dbReference>
<feature type="domain" description="Tc1-like transposase DDE" evidence="1">
    <location>
        <begin position="39"/>
        <end position="161"/>
    </location>
</feature>
<dbReference type="Gene3D" id="3.30.420.10">
    <property type="entry name" value="Ribonuclease H-like superfamily/Ribonuclease H"/>
    <property type="match status" value="1"/>
</dbReference>
<comment type="caution">
    <text evidence="2">The sequence shown here is derived from an EMBL/GenBank/DDBJ whole genome shotgun (WGS) entry which is preliminary data.</text>
</comment>
<gene>
    <name evidence="2" type="ORF">ANN_10392</name>
</gene>
<evidence type="ECO:0000313" key="2">
    <source>
        <dbReference type="EMBL" id="KAJ4448376.1"/>
    </source>
</evidence>
<evidence type="ECO:0000259" key="1">
    <source>
        <dbReference type="Pfam" id="PF13358"/>
    </source>
</evidence>
<keyword evidence="3" id="KW-1185">Reference proteome</keyword>
<reference evidence="2 3" key="1">
    <citation type="journal article" date="2022" name="Allergy">
        <title>Genome assembly and annotation of Periplaneta americana reveal a comprehensive cockroach allergen profile.</title>
        <authorList>
            <person name="Wang L."/>
            <person name="Xiong Q."/>
            <person name="Saelim N."/>
            <person name="Wang L."/>
            <person name="Nong W."/>
            <person name="Wan A.T."/>
            <person name="Shi M."/>
            <person name="Liu X."/>
            <person name="Cao Q."/>
            <person name="Hui J.H.L."/>
            <person name="Sookrung N."/>
            <person name="Leung T.F."/>
            <person name="Tungtrongchitr A."/>
            <person name="Tsui S.K.W."/>
        </authorList>
    </citation>
    <scope>NUCLEOTIDE SEQUENCE [LARGE SCALE GENOMIC DNA]</scope>
    <source>
        <strain evidence="2">PWHHKU_190912</strain>
    </source>
</reference>
<dbReference type="Proteomes" id="UP001148838">
    <property type="component" value="Unassembled WGS sequence"/>
</dbReference>
<accession>A0ABQ8TNV6</accession>
<sequence>MTTGICSSLHIIIATYGALAHVAMTSMLEGRFLKHRRNRGSEHRLLNRDRGLNPYAISKTKSRRGLRRNRAGQTINAVRYIQTLLKFRRALREKRPEKKVILQDDNVRPHIARITMEKIRTVGWETLRYPPYSPDLAPSDYHLFGSLKEQLQDQRYVNVFRKLERTSTARKFSNLQNGGKNVCKEMEAMLKSDRKVCSLRFKSPRIPKVMLGNFRSWTPDSFHRHYHLHFIQTLNNLDVDTAS</sequence>